<evidence type="ECO:0000256" key="1">
    <source>
        <dbReference type="SAM" id="MobiDB-lite"/>
    </source>
</evidence>
<proteinExistence type="predicted"/>
<name>A0A9E7FFT8_9LILI</name>
<feature type="compositionally biased region" description="Polar residues" evidence="1">
    <location>
        <begin position="56"/>
        <end position="73"/>
    </location>
</feature>
<feature type="region of interest" description="Disordered" evidence="1">
    <location>
        <begin position="56"/>
        <end position="81"/>
    </location>
</feature>
<accession>A0A9E7FFT8</accession>
<dbReference type="AlphaFoldDB" id="A0A9E7FFT8"/>
<protein>
    <submittedName>
        <fullName evidence="2">Uncharacterized protein</fullName>
    </submittedName>
</protein>
<reference evidence="2" key="1">
    <citation type="submission" date="2022-05" db="EMBL/GenBank/DDBJ databases">
        <title>The Musa troglodytarum L. genome provides insights into the mechanism of non-climacteric behaviour and enrichment of carotenoids.</title>
        <authorList>
            <person name="Wang J."/>
        </authorList>
    </citation>
    <scope>NUCLEOTIDE SEQUENCE</scope>
    <source>
        <tissue evidence="2">Leaf</tissue>
    </source>
</reference>
<gene>
    <name evidence="2" type="ORF">MUK42_30824</name>
</gene>
<evidence type="ECO:0000313" key="2">
    <source>
        <dbReference type="EMBL" id="URD95139.1"/>
    </source>
</evidence>
<dbReference type="EMBL" id="CP097506">
    <property type="protein sequence ID" value="URD95139.1"/>
    <property type="molecule type" value="Genomic_DNA"/>
</dbReference>
<dbReference type="Proteomes" id="UP001055439">
    <property type="component" value="Chromosome 4"/>
</dbReference>
<organism evidence="2 3">
    <name type="scientific">Musa troglodytarum</name>
    <name type="common">fe'i banana</name>
    <dbReference type="NCBI Taxonomy" id="320322"/>
    <lineage>
        <taxon>Eukaryota</taxon>
        <taxon>Viridiplantae</taxon>
        <taxon>Streptophyta</taxon>
        <taxon>Embryophyta</taxon>
        <taxon>Tracheophyta</taxon>
        <taxon>Spermatophyta</taxon>
        <taxon>Magnoliopsida</taxon>
        <taxon>Liliopsida</taxon>
        <taxon>Zingiberales</taxon>
        <taxon>Musaceae</taxon>
        <taxon>Musa</taxon>
    </lineage>
</organism>
<evidence type="ECO:0000313" key="3">
    <source>
        <dbReference type="Proteomes" id="UP001055439"/>
    </source>
</evidence>
<keyword evidence="3" id="KW-1185">Reference proteome</keyword>
<sequence length="185" mass="19673">MNRLGIGKHSVTKSTWTGERPAAASLAAESCKCNLATSLDQLPDLRQGSLTATTSSSNPFFTRGSGSDGQAGTSLSSSSSIHSGYRTSQVVLASAYSRWTPENSAFGTARRQTPASVKLKLSKPILRLCSLPSTLRRALDTCCQSTPVSDTYRGSDDVFCQIHPTSTNLDLESDCWGCSLRSVGE</sequence>